<comment type="cofactor">
    <cofactor evidence="12">
        <name>FAD</name>
        <dbReference type="ChEBI" id="CHEBI:57692"/>
    </cofactor>
    <text evidence="12">Binds 1 FAD per subunit.</text>
</comment>
<evidence type="ECO:0000256" key="4">
    <source>
        <dbReference type="ARBA" id="ARBA00014046"/>
    </source>
</evidence>
<keyword evidence="17" id="KW-1185">Reference proteome</keyword>
<gene>
    <name evidence="16" type="ORF">BTO11_13385</name>
</gene>
<dbReference type="PROSITE" id="PS00394">
    <property type="entry name" value="DNA_PHOTOLYASES_1_1"/>
    <property type="match status" value="1"/>
</dbReference>
<dbReference type="EC" id="4.1.99.3" evidence="3"/>
<evidence type="ECO:0000256" key="1">
    <source>
        <dbReference type="ARBA" id="ARBA00001932"/>
    </source>
</evidence>
<feature type="site" description="Electron transfer via tryptophanyl radical" evidence="13">
    <location>
        <position position="333"/>
    </location>
</feature>
<dbReference type="SUPFAM" id="SSF52425">
    <property type="entry name" value="Cryptochrome/photolyase, N-terminal domain"/>
    <property type="match status" value="1"/>
</dbReference>
<evidence type="ECO:0000256" key="9">
    <source>
        <dbReference type="ARBA" id="ARBA00033999"/>
    </source>
</evidence>
<dbReference type="InterPro" id="IPR002081">
    <property type="entry name" value="Cryptochrome/DNA_photolyase_1"/>
</dbReference>
<evidence type="ECO:0000256" key="8">
    <source>
        <dbReference type="ARBA" id="ARBA00031671"/>
    </source>
</evidence>
<dbReference type="InterPro" id="IPR018394">
    <property type="entry name" value="DNA_photolyase_1_CS_C"/>
</dbReference>
<feature type="binding site" evidence="12">
    <location>
        <begin position="259"/>
        <end position="263"/>
    </location>
    <ligand>
        <name>FAD</name>
        <dbReference type="ChEBI" id="CHEBI:57692"/>
    </ligand>
</feature>
<dbReference type="InterPro" id="IPR036155">
    <property type="entry name" value="Crypto/Photolyase_N_sf"/>
</dbReference>
<dbReference type="Gene3D" id="1.10.579.10">
    <property type="entry name" value="DNA Cyclobutane Dipyrimidine Photolyase, subunit A, domain 3"/>
    <property type="match status" value="1"/>
</dbReference>
<dbReference type="InterPro" id="IPR005101">
    <property type="entry name" value="Cryptochr/Photolyase_FAD-bd"/>
</dbReference>
<evidence type="ECO:0000256" key="13">
    <source>
        <dbReference type="PIRSR" id="PIRSR602081-2"/>
    </source>
</evidence>
<evidence type="ECO:0000256" key="6">
    <source>
        <dbReference type="ARBA" id="ARBA00022827"/>
    </source>
</evidence>
<name>A0A2S7UZ29_9GAMM</name>
<evidence type="ECO:0000256" key="7">
    <source>
        <dbReference type="ARBA" id="ARBA00022991"/>
    </source>
</evidence>
<reference evidence="16 17" key="1">
    <citation type="submission" date="2016-12" db="EMBL/GenBank/DDBJ databases">
        <title>Diversity of luminous bacteria.</title>
        <authorList>
            <person name="Yoshizawa S."/>
            <person name="Kogure K."/>
        </authorList>
    </citation>
    <scope>NUCLEOTIDE SEQUENCE [LARGE SCALE GENOMIC DNA]</scope>
    <source>
        <strain evidence="16 17">SA4-48</strain>
    </source>
</reference>
<dbReference type="InterPro" id="IPR036134">
    <property type="entry name" value="Crypto/Photolyase_FAD-like_sf"/>
</dbReference>
<dbReference type="Pfam" id="PF00875">
    <property type="entry name" value="DNA_photolyase"/>
    <property type="match status" value="2"/>
</dbReference>
<keyword evidence="6 12" id="KW-0274">FAD</keyword>
<dbReference type="Gene3D" id="3.40.50.620">
    <property type="entry name" value="HUPs"/>
    <property type="match status" value="1"/>
</dbReference>
<comment type="similarity">
    <text evidence="14">Belongs to the DNA photolyase family.</text>
</comment>
<dbReference type="SUPFAM" id="SSF48173">
    <property type="entry name" value="Cryptochrome/photolyase FAD-binding domain"/>
    <property type="match status" value="1"/>
</dbReference>
<dbReference type="InterPro" id="IPR006050">
    <property type="entry name" value="DNA_photolyase_N"/>
</dbReference>
<dbReference type="GO" id="GO:0000719">
    <property type="term" value="P:photoreactive repair"/>
    <property type="evidence" value="ECO:0007669"/>
    <property type="project" value="UniProtKB-ARBA"/>
</dbReference>
<dbReference type="GO" id="GO:0003677">
    <property type="term" value="F:DNA binding"/>
    <property type="evidence" value="ECO:0007669"/>
    <property type="project" value="TreeGrafter"/>
</dbReference>
<dbReference type="Proteomes" id="UP000239007">
    <property type="component" value="Unassembled WGS sequence"/>
</dbReference>
<comment type="function">
    <text evidence="10">Involved in repair of UV radiation-induced DNA damage. Catalyzes the light-dependent monomerization (300-600 nm) of cyclobutyl pyrimidine dimers (in cis-syn configuration), which are formed between adjacent bases on the same DNA strand upon exposure to ultraviolet radiation.</text>
</comment>
<keyword evidence="16" id="KW-0456">Lyase</keyword>
<organism evidence="16 17">
    <name type="scientific">Psychrosphaera saromensis</name>
    <dbReference type="NCBI Taxonomy" id="716813"/>
    <lineage>
        <taxon>Bacteria</taxon>
        <taxon>Pseudomonadati</taxon>
        <taxon>Pseudomonadota</taxon>
        <taxon>Gammaproteobacteria</taxon>
        <taxon>Alteromonadales</taxon>
        <taxon>Pseudoalteromonadaceae</taxon>
        <taxon>Psychrosphaera</taxon>
    </lineage>
</organism>
<dbReference type="AlphaFoldDB" id="A0A2S7UZ29"/>
<evidence type="ECO:0000313" key="16">
    <source>
        <dbReference type="EMBL" id="PQJ54541.1"/>
    </source>
</evidence>
<sequence>MLILWFRNDLRTHDNPALQYFLANRPDPNSIKSKAIFFVCEKQWQQHDWSAIKIDLIKRHLELLTFELKQLDIQLDIVEVDDFAQQVEYLTELVTLSKDTLNKDGLNKDSLSEDGSSSFELVANQELEVNEQARDQALLNNGIKLTVFESDVIVPKGKVLNQSGEMYKVFTPFKRAWLKYVRDYGFDYFPKLINSDVSLSAVLPSTDDIAEYEGEKDSPLTSKLWPLANVIEHQVIPNFIQDKLAYYDEERDFPGIKATSGLSPYLAIGAVSPRYLLRLILNHYPDILMAPDLPLFTWINELIWRDFYRHLIFHNPRLCKHQSFNLKYQGAVWPHNPVLFKAWCDGKTGYPIVDAAMRQLNQTGWMHNRLRMIVASFLTKHLLIDWRHGEKYFMQTLIDGDLAANNGGWQWAASTGCDAQPYFRIFNPILQSKRFDPNGDFIRKYVPELVEVPAKEIHFPHGYIKKQNLDMYWPAIVDHKEAREAALSFYK</sequence>
<dbReference type="Pfam" id="PF03441">
    <property type="entry name" value="FAD_binding_7"/>
    <property type="match status" value="1"/>
</dbReference>
<feature type="site" description="Electron transfer via tryptophanyl radical" evidence="13">
    <location>
        <position position="386"/>
    </location>
</feature>
<dbReference type="PROSITE" id="PS00691">
    <property type="entry name" value="DNA_PHOTOLYASES_1_2"/>
    <property type="match status" value="1"/>
</dbReference>
<dbReference type="GO" id="GO:0003904">
    <property type="term" value="F:deoxyribodipyrimidine photo-lyase activity"/>
    <property type="evidence" value="ECO:0007669"/>
    <property type="project" value="UniProtKB-EC"/>
</dbReference>
<keyword evidence="7 14" id="KW-0157">Chromophore</keyword>
<feature type="binding site" evidence="12">
    <location>
        <position position="298"/>
    </location>
    <ligand>
        <name>FAD</name>
        <dbReference type="ChEBI" id="CHEBI:57692"/>
    </ligand>
</feature>
<evidence type="ECO:0000256" key="2">
    <source>
        <dbReference type="ARBA" id="ARBA00005862"/>
    </source>
</evidence>
<dbReference type="Gene3D" id="1.25.40.80">
    <property type="match status" value="1"/>
</dbReference>
<comment type="catalytic activity">
    <reaction evidence="9">
        <text>cyclobutadipyrimidine (in DNA) = 2 pyrimidine residues (in DNA).</text>
        <dbReference type="EC" id="4.1.99.3"/>
    </reaction>
</comment>
<dbReference type="GO" id="GO:0009416">
    <property type="term" value="P:response to light stimulus"/>
    <property type="evidence" value="ECO:0007669"/>
    <property type="project" value="TreeGrafter"/>
</dbReference>
<feature type="site" description="Electron transfer via tryptophanyl radical" evidence="13">
    <location>
        <position position="409"/>
    </location>
</feature>
<dbReference type="PANTHER" id="PTHR11455">
    <property type="entry name" value="CRYPTOCHROME"/>
    <property type="match status" value="1"/>
</dbReference>
<dbReference type="FunFam" id="1.10.579.10:FF:000003">
    <property type="entry name" value="Deoxyribodipyrimidine photo-lyase"/>
    <property type="match status" value="1"/>
</dbReference>
<dbReference type="EMBL" id="MSCH01000003">
    <property type="protein sequence ID" value="PQJ54541.1"/>
    <property type="molecule type" value="Genomic_DNA"/>
</dbReference>
<feature type="binding site" evidence="12">
    <location>
        <position position="247"/>
    </location>
    <ligand>
        <name>FAD</name>
        <dbReference type="ChEBI" id="CHEBI:57692"/>
    </ligand>
</feature>
<evidence type="ECO:0000256" key="10">
    <source>
        <dbReference type="ARBA" id="ARBA00059220"/>
    </source>
</evidence>
<protein>
    <recommendedName>
        <fullName evidence="4">Deoxyribodipyrimidine photo-lyase</fullName>
        <ecNumber evidence="3">4.1.99.3</ecNumber>
    </recommendedName>
    <alternativeName>
        <fullName evidence="8">DNA photolyase</fullName>
    </alternativeName>
    <alternativeName>
        <fullName evidence="11">Photoreactivating enzyme</fullName>
    </alternativeName>
</protein>
<keyword evidence="5 12" id="KW-0285">Flavoprotein</keyword>
<feature type="domain" description="Photolyase/cryptochrome alpha/beta" evidence="15">
    <location>
        <begin position="1"/>
        <end position="153"/>
    </location>
</feature>
<evidence type="ECO:0000256" key="11">
    <source>
        <dbReference type="ARBA" id="ARBA00083107"/>
    </source>
</evidence>
<comment type="caution">
    <text evidence="16">The sequence shown here is derived from an EMBL/GenBank/DDBJ whole genome shotgun (WGS) entry which is preliminary data.</text>
</comment>
<dbReference type="InterPro" id="IPR014729">
    <property type="entry name" value="Rossmann-like_a/b/a_fold"/>
</dbReference>
<dbReference type="PRINTS" id="PR00147">
    <property type="entry name" value="DNAPHOTLYASE"/>
</dbReference>
<feature type="binding site" evidence="12">
    <location>
        <begin position="399"/>
        <end position="401"/>
    </location>
    <ligand>
        <name>FAD</name>
        <dbReference type="ChEBI" id="CHEBI:57692"/>
    </ligand>
</feature>
<dbReference type="GO" id="GO:0071949">
    <property type="term" value="F:FAD binding"/>
    <property type="evidence" value="ECO:0007669"/>
    <property type="project" value="TreeGrafter"/>
</dbReference>
<evidence type="ECO:0000256" key="12">
    <source>
        <dbReference type="PIRSR" id="PIRSR602081-1"/>
    </source>
</evidence>
<dbReference type="PROSITE" id="PS51645">
    <property type="entry name" value="PHR_CRY_ALPHA_BETA"/>
    <property type="match status" value="1"/>
</dbReference>
<proteinExistence type="inferred from homology"/>
<comment type="similarity">
    <text evidence="2">Belongs to the DNA photolyase class-1 family.</text>
</comment>
<evidence type="ECO:0000256" key="3">
    <source>
        <dbReference type="ARBA" id="ARBA00013149"/>
    </source>
</evidence>
<comment type="cofactor">
    <cofactor evidence="1">
        <name>(6R)-5,10-methylene-5,6,7,8-tetrahydrofolate</name>
        <dbReference type="ChEBI" id="CHEBI:15636"/>
    </cofactor>
</comment>
<evidence type="ECO:0000313" key="17">
    <source>
        <dbReference type="Proteomes" id="UP000239007"/>
    </source>
</evidence>
<feature type="binding site" evidence="12">
    <location>
        <begin position="301"/>
        <end position="308"/>
    </location>
    <ligand>
        <name>FAD</name>
        <dbReference type="ChEBI" id="CHEBI:57692"/>
    </ligand>
</feature>
<dbReference type="PANTHER" id="PTHR11455:SF9">
    <property type="entry name" value="CRYPTOCHROME CIRCADIAN CLOCK 5 ISOFORM X1"/>
    <property type="match status" value="1"/>
</dbReference>
<evidence type="ECO:0000256" key="5">
    <source>
        <dbReference type="ARBA" id="ARBA00022630"/>
    </source>
</evidence>
<accession>A0A2S7UZ29</accession>
<evidence type="ECO:0000259" key="15">
    <source>
        <dbReference type="PROSITE" id="PS51645"/>
    </source>
</evidence>
<evidence type="ECO:0000256" key="14">
    <source>
        <dbReference type="RuleBase" id="RU004182"/>
    </source>
</evidence>